<reference evidence="1 2" key="1">
    <citation type="submission" date="2020-07" db="EMBL/GenBank/DDBJ databases">
        <title>Screening of a cold-adapted Planococcus bacterium producing protease in traditional shrimp paste and protease identification by genome sequencing.</title>
        <authorList>
            <person name="Gao R."/>
            <person name="Leng W."/>
            <person name="Chu Q."/>
            <person name="Wu X."/>
            <person name="Liu H."/>
            <person name="Li X."/>
        </authorList>
    </citation>
    <scope>NUCLEOTIDE SEQUENCE [LARGE SCALE GENOMIC DNA]</scope>
    <source>
        <strain evidence="1 2">XJ11</strain>
    </source>
</reference>
<name>A0A7D7MHT3_PLAMR</name>
<proteinExistence type="predicted"/>
<evidence type="ECO:0000313" key="1">
    <source>
        <dbReference type="EMBL" id="QMT16706.1"/>
    </source>
</evidence>
<organism evidence="1 2">
    <name type="scientific">Planococcus maritimus</name>
    <dbReference type="NCBI Taxonomy" id="192421"/>
    <lineage>
        <taxon>Bacteria</taxon>
        <taxon>Bacillati</taxon>
        <taxon>Bacillota</taxon>
        <taxon>Bacilli</taxon>
        <taxon>Bacillales</taxon>
        <taxon>Caryophanaceae</taxon>
        <taxon>Planococcus</taxon>
    </lineage>
</organism>
<accession>A0A7D7MHT3</accession>
<gene>
    <name evidence="1" type="ORF">H1Q58_12100</name>
</gene>
<dbReference type="RefSeq" id="WP_069576233.1">
    <property type="nucleotide sequence ID" value="NZ_CP059540.1"/>
</dbReference>
<dbReference type="AlphaFoldDB" id="A0A7D7MHT3"/>
<dbReference type="EMBL" id="CP059540">
    <property type="protein sequence ID" value="QMT16706.1"/>
    <property type="molecule type" value="Genomic_DNA"/>
</dbReference>
<protein>
    <recommendedName>
        <fullName evidence="3">DUF2273 domain-containing protein</fullName>
    </recommendedName>
</protein>
<sequence length="69" mass="7725">MKLLWSILFSCLLGYVLLMLGPMVGGILAFGILFGCLFRGLYLLNTLHDKLTKAEIVNKPTRRGSRDLI</sequence>
<keyword evidence="2" id="KW-1185">Reference proteome</keyword>
<dbReference type="KEGG" id="pdec:H1Q58_12100"/>
<dbReference type="Proteomes" id="UP000514716">
    <property type="component" value="Chromosome"/>
</dbReference>
<evidence type="ECO:0000313" key="2">
    <source>
        <dbReference type="Proteomes" id="UP000514716"/>
    </source>
</evidence>
<evidence type="ECO:0008006" key="3">
    <source>
        <dbReference type="Google" id="ProtNLM"/>
    </source>
</evidence>